<reference evidence="2" key="2">
    <citation type="journal article" date="2019" name="Mol. Plant Microbe Interact.">
        <title>Genome sequence resources for four phytopathogenic fungi from the Colletotrichum orbiculare species complex.</title>
        <authorList>
            <person name="Gan P."/>
            <person name="Tsushima A."/>
            <person name="Narusaka M."/>
            <person name="Narusaka Y."/>
            <person name="Takano Y."/>
            <person name="Kubo Y."/>
            <person name="Shirasu K."/>
        </authorList>
    </citation>
    <scope>GENOME REANNOTATION</scope>
    <source>
        <strain evidence="2">104-T / ATCC 96160 / CBS 514.97 / LARS 414 / MAFF 240422</strain>
    </source>
</reference>
<evidence type="ECO:0000313" key="1">
    <source>
        <dbReference type="EMBL" id="TDZ15759.1"/>
    </source>
</evidence>
<comment type="caution">
    <text evidence="1">The sequence shown here is derived from an EMBL/GenBank/DDBJ whole genome shotgun (WGS) entry which is preliminary data.</text>
</comment>
<dbReference type="EMBL" id="AMCV02000038">
    <property type="protein sequence ID" value="TDZ15759.1"/>
    <property type="molecule type" value="Genomic_DNA"/>
</dbReference>
<organism evidence="1 2">
    <name type="scientific">Colletotrichum orbiculare (strain 104-T / ATCC 96160 / CBS 514.97 / LARS 414 / MAFF 240422)</name>
    <name type="common">Cucumber anthracnose fungus</name>
    <name type="synonym">Colletotrichum lagenarium</name>
    <dbReference type="NCBI Taxonomy" id="1213857"/>
    <lineage>
        <taxon>Eukaryota</taxon>
        <taxon>Fungi</taxon>
        <taxon>Dikarya</taxon>
        <taxon>Ascomycota</taxon>
        <taxon>Pezizomycotina</taxon>
        <taxon>Sordariomycetes</taxon>
        <taxon>Hypocreomycetidae</taxon>
        <taxon>Glomerellales</taxon>
        <taxon>Glomerellaceae</taxon>
        <taxon>Colletotrichum</taxon>
        <taxon>Colletotrichum orbiculare species complex</taxon>
    </lineage>
</organism>
<keyword evidence="2" id="KW-1185">Reference proteome</keyword>
<name>A0A484FBN9_COLOR</name>
<gene>
    <name evidence="1" type="ORF">Cob_v011154</name>
</gene>
<protein>
    <submittedName>
        <fullName evidence="1">Uncharacterized protein</fullName>
    </submittedName>
</protein>
<proteinExistence type="predicted"/>
<sequence>MPRTHTTSSRRHLRLQRLRLHLHFAGVGGLLPSTQHQMLMPLRENGHLRYDRPKPARGTSQKQTTPKLPCSIWALRQSTNKGQDTHKYVNTADAVSQHALKTPVCPSQGRKSAAAILLVPRRPHNQHLSKLCLRFDYIRMRYGYTALLCVENTHIH</sequence>
<accession>A0A484FBN9</accession>
<dbReference type="AlphaFoldDB" id="A0A484FBN9"/>
<evidence type="ECO:0000313" key="2">
    <source>
        <dbReference type="Proteomes" id="UP000014480"/>
    </source>
</evidence>
<reference evidence="2" key="1">
    <citation type="journal article" date="2013" name="New Phytol.">
        <title>Comparative genomic and transcriptomic analyses reveal the hemibiotrophic stage shift of Colletotrichum fungi.</title>
        <authorList>
            <person name="Gan P."/>
            <person name="Ikeda K."/>
            <person name="Irieda H."/>
            <person name="Narusaka M."/>
            <person name="O'Connell R.J."/>
            <person name="Narusaka Y."/>
            <person name="Takano Y."/>
            <person name="Kubo Y."/>
            <person name="Shirasu K."/>
        </authorList>
    </citation>
    <scope>NUCLEOTIDE SEQUENCE [LARGE SCALE GENOMIC DNA]</scope>
    <source>
        <strain evidence="2">104-T / ATCC 96160 / CBS 514.97 / LARS 414 / MAFF 240422</strain>
    </source>
</reference>
<dbReference type="Proteomes" id="UP000014480">
    <property type="component" value="Unassembled WGS sequence"/>
</dbReference>